<accession>A0A9N9RSF8</accession>
<name>A0A9N9RSF8_9DIPT</name>
<dbReference type="AlphaFoldDB" id="A0A9N9RSF8"/>
<dbReference type="CDD" id="cd01670">
    <property type="entry name" value="Death"/>
    <property type="match status" value="1"/>
</dbReference>
<evidence type="ECO:0000313" key="2">
    <source>
        <dbReference type="Proteomes" id="UP001153620"/>
    </source>
</evidence>
<organism evidence="1 2">
    <name type="scientific">Chironomus riparius</name>
    <dbReference type="NCBI Taxonomy" id="315576"/>
    <lineage>
        <taxon>Eukaryota</taxon>
        <taxon>Metazoa</taxon>
        <taxon>Ecdysozoa</taxon>
        <taxon>Arthropoda</taxon>
        <taxon>Hexapoda</taxon>
        <taxon>Insecta</taxon>
        <taxon>Pterygota</taxon>
        <taxon>Neoptera</taxon>
        <taxon>Endopterygota</taxon>
        <taxon>Diptera</taxon>
        <taxon>Nematocera</taxon>
        <taxon>Chironomoidea</taxon>
        <taxon>Chironomidae</taxon>
        <taxon>Chironominae</taxon>
        <taxon>Chironomus</taxon>
    </lineage>
</organism>
<proteinExistence type="predicted"/>
<dbReference type="InterPro" id="IPR011029">
    <property type="entry name" value="DEATH-like_dom_sf"/>
</dbReference>
<reference evidence="1" key="2">
    <citation type="submission" date="2022-10" db="EMBL/GenBank/DDBJ databases">
        <authorList>
            <consortium name="ENA_rothamsted_submissions"/>
            <consortium name="culmorum"/>
            <person name="King R."/>
        </authorList>
    </citation>
    <scope>NUCLEOTIDE SEQUENCE</scope>
</reference>
<dbReference type="Proteomes" id="UP001153620">
    <property type="component" value="Chromosome 2"/>
</dbReference>
<dbReference type="SUPFAM" id="SSF47986">
    <property type="entry name" value="DEATH domain"/>
    <property type="match status" value="1"/>
</dbReference>
<dbReference type="EMBL" id="OU895878">
    <property type="protein sequence ID" value="CAG9804021.1"/>
    <property type="molecule type" value="Genomic_DNA"/>
</dbReference>
<gene>
    <name evidence="1" type="ORF">CHIRRI_LOCUS6916</name>
</gene>
<dbReference type="Gene3D" id="1.10.533.10">
    <property type="entry name" value="Death Domain, Fas"/>
    <property type="match status" value="1"/>
</dbReference>
<protein>
    <submittedName>
        <fullName evidence="1">Uncharacterized protein</fullName>
    </submittedName>
</protein>
<dbReference type="OrthoDB" id="535509at2759"/>
<reference evidence="1" key="1">
    <citation type="submission" date="2022-01" db="EMBL/GenBank/DDBJ databases">
        <authorList>
            <person name="King R."/>
        </authorList>
    </citation>
    <scope>NUCLEOTIDE SEQUENCE</scope>
</reference>
<evidence type="ECO:0000313" key="1">
    <source>
        <dbReference type="EMBL" id="CAG9804021.1"/>
    </source>
</evidence>
<sequence length="286" mass="33342">MTSIKKKFLIPSLYPLPLSLPPFVTKFKIQKKLFYLKCHKISVPSLLYHRRIKRMPPNNEKTFVNIMTEKNSNHIELDANPFKIDSDDEKLSGQLALMEENSMEIFPNQNNASNIVNNNMLFNNQNASSTNITFDRCNEITLGNIVNVALPQWPTTINTISGIPSEIEDNIIYKKTPTIKAMMESTQKLNDKYLDIFCIKLGHKFQSLSVHLKIDEIDLQQAIEDNKQYGTCEVLFQILSKYFQINDQYGTVGWLTKFLWKNNYKQNVWGVKELWKMLKELDKEEH</sequence>
<keyword evidence="2" id="KW-1185">Reference proteome</keyword>